<feature type="domain" description="RNA polymerase sigma factor 70 region 4 type 2" evidence="8">
    <location>
        <begin position="123"/>
        <end position="174"/>
    </location>
</feature>
<dbReference type="Pfam" id="PF08281">
    <property type="entry name" value="Sigma70_r4_2"/>
    <property type="match status" value="1"/>
</dbReference>
<dbReference type="InterPro" id="IPR036388">
    <property type="entry name" value="WH-like_DNA-bd_sf"/>
</dbReference>
<dbReference type="CDD" id="cd06171">
    <property type="entry name" value="Sigma70_r4"/>
    <property type="match status" value="1"/>
</dbReference>
<dbReference type="InterPro" id="IPR013325">
    <property type="entry name" value="RNA_pol_sigma_r2"/>
</dbReference>
<evidence type="ECO:0000259" key="7">
    <source>
        <dbReference type="Pfam" id="PF04542"/>
    </source>
</evidence>
<protein>
    <submittedName>
        <fullName evidence="9">SigE family RNA polymerase sigma factor</fullName>
    </submittedName>
</protein>
<comment type="caution">
    <text evidence="9">The sequence shown here is derived from an EMBL/GenBank/DDBJ whole genome shotgun (WGS) entry which is preliminary data.</text>
</comment>
<dbReference type="EMBL" id="JACKXE010000001">
    <property type="protein sequence ID" value="MBB6628106.1"/>
    <property type="molecule type" value="Genomic_DNA"/>
</dbReference>
<evidence type="ECO:0000313" key="9">
    <source>
        <dbReference type="EMBL" id="MBB6628106.1"/>
    </source>
</evidence>
<evidence type="ECO:0000313" key="10">
    <source>
        <dbReference type="Proteomes" id="UP000523955"/>
    </source>
</evidence>
<dbReference type="AlphaFoldDB" id="A0A7X0VAZ1"/>
<keyword evidence="4" id="KW-0238">DNA-binding</keyword>
<dbReference type="PANTHER" id="PTHR43133">
    <property type="entry name" value="RNA POLYMERASE ECF-TYPE SIGMA FACTO"/>
    <property type="match status" value="1"/>
</dbReference>
<evidence type="ECO:0000256" key="3">
    <source>
        <dbReference type="ARBA" id="ARBA00023082"/>
    </source>
</evidence>
<dbReference type="PANTHER" id="PTHR43133:SF50">
    <property type="entry name" value="ECF RNA POLYMERASE SIGMA FACTOR SIGM"/>
    <property type="match status" value="1"/>
</dbReference>
<accession>A0A7X0VAZ1</accession>
<dbReference type="InterPro" id="IPR014284">
    <property type="entry name" value="RNA_pol_sigma-70_dom"/>
</dbReference>
<keyword evidence="2" id="KW-0805">Transcription regulation</keyword>
<evidence type="ECO:0000256" key="1">
    <source>
        <dbReference type="ARBA" id="ARBA00010641"/>
    </source>
</evidence>
<dbReference type="GO" id="GO:0016987">
    <property type="term" value="F:sigma factor activity"/>
    <property type="evidence" value="ECO:0007669"/>
    <property type="project" value="UniProtKB-KW"/>
</dbReference>
<dbReference type="Gene3D" id="1.10.10.10">
    <property type="entry name" value="Winged helix-like DNA-binding domain superfamily/Winged helix DNA-binding domain"/>
    <property type="match status" value="1"/>
</dbReference>
<feature type="domain" description="RNA polymerase sigma-70 region 2" evidence="7">
    <location>
        <begin position="39"/>
        <end position="96"/>
    </location>
</feature>
<dbReference type="InterPro" id="IPR013249">
    <property type="entry name" value="RNA_pol_sigma70_r4_t2"/>
</dbReference>
<keyword evidence="5" id="KW-0804">Transcription</keyword>
<dbReference type="Gene3D" id="1.10.1740.10">
    <property type="match status" value="1"/>
</dbReference>
<dbReference type="GO" id="GO:0006352">
    <property type="term" value="P:DNA-templated transcription initiation"/>
    <property type="evidence" value="ECO:0007669"/>
    <property type="project" value="InterPro"/>
</dbReference>
<evidence type="ECO:0000256" key="6">
    <source>
        <dbReference type="SAM" id="MobiDB-lite"/>
    </source>
</evidence>
<dbReference type="SUPFAM" id="SSF88659">
    <property type="entry name" value="Sigma3 and sigma4 domains of RNA polymerase sigma factors"/>
    <property type="match status" value="1"/>
</dbReference>
<evidence type="ECO:0000256" key="4">
    <source>
        <dbReference type="ARBA" id="ARBA00023125"/>
    </source>
</evidence>
<evidence type="ECO:0000259" key="8">
    <source>
        <dbReference type="Pfam" id="PF08281"/>
    </source>
</evidence>
<comment type="similarity">
    <text evidence="1">Belongs to the sigma-70 factor family. ECF subfamily.</text>
</comment>
<dbReference type="Proteomes" id="UP000523955">
    <property type="component" value="Unassembled WGS sequence"/>
</dbReference>
<dbReference type="InterPro" id="IPR007627">
    <property type="entry name" value="RNA_pol_sigma70_r2"/>
</dbReference>
<dbReference type="InterPro" id="IPR039425">
    <property type="entry name" value="RNA_pol_sigma-70-like"/>
</dbReference>
<dbReference type="NCBIfam" id="TIGR02937">
    <property type="entry name" value="sigma70-ECF"/>
    <property type="match status" value="1"/>
</dbReference>
<sequence>MTALAGPSGALTATGGPVGDSGSGDAVGFDEFVAARSGGLLRTAYLLTHDHALAEDLLQTALAKAWFAWSRIEGRPEPYVRKVLVNTYASWWRRRWNGELATEELPERGGGADGTDTADAGHDLWRAMERLPRRMRAVVVLRYFEDLTEAETARLLGCSVGTVKSQTSKAFAKLRIDPALARDDDQGDLR</sequence>
<dbReference type="GO" id="GO:0003677">
    <property type="term" value="F:DNA binding"/>
    <property type="evidence" value="ECO:0007669"/>
    <property type="project" value="UniProtKB-KW"/>
</dbReference>
<evidence type="ECO:0000256" key="5">
    <source>
        <dbReference type="ARBA" id="ARBA00023163"/>
    </source>
</evidence>
<keyword evidence="10" id="KW-1185">Reference proteome</keyword>
<dbReference type="InterPro" id="IPR014325">
    <property type="entry name" value="RNA_pol_sigma-E_actinobac"/>
</dbReference>
<evidence type="ECO:0000256" key="2">
    <source>
        <dbReference type="ARBA" id="ARBA00023015"/>
    </source>
</evidence>
<dbReference type="InterPro" id="IPR013324">
    <property type="entry name" value="RNA_pol_sigma_r3/r4-like"/>
</dbReference>
<dbReference type="SUPFAM" id="SSF88946">
    <property type="entry name" value="Sigma2 domain of RNA polymerase sigma factors"/>
    <property type="match status" value="1"/>
</dbReference>
<reference evidence="9 10" key="1">
    <citation type="submission" date="2020-08" db="EMBL/GenBank/DDBJ databases">
        <authorList>
            <person name="Seo M.-J."/>
        </authorList>
    </citation>
    <scope>NUCLEOTIDE SEQUENCE [LARGE SCALE GENOMIC DNA]</scope>
    <source>
        <strain evidence="9 10">KIGAM211</strain>
    </source>
</reference>
<proteinExistence type="inferred from homology"/>
<dbReference type="NCBIfam" id="TIGR02983">
    <property type="entry name" value="SigE-fam_strep"/>
    <property type="match status" value="1"/>
</dbReference>
<dbReference type="RefSeq" id="WP_185253192.1">
    <property type="nucleotide sequence ID" value="NZ_JACKXE010000001.1"/>
</dbReference>
<organism evidence="9 10">
    <name type="scientific">Nocardioides luti</name>
    <dbReference type="NCBI Taxonomy" id="2761101"/>
    <lineage>
        <taxon>Bacteria</taxon>
        <taxon>Bacillati</taxon>
        <taxon>Actinomycetota</taxon>
        <taxon>Actinomycetes</taxon>
        <taxon>Propionibacteriales</taxon>
        <taxon>Nocardioidaceae</taxon>
        <taxon>Nocardioides</taxon>
    </lineage>
</organism>
<dbReference type="Pfam" id="PF04542">
    <property type="entry name" value="Sigma70_r2"/>
    <property type="match status" value="1"/>
</dbReference>
<feature type="region of interest" description="Disordered" evidence="6">
    <location>
        <begin position="1"/>
        <end position="20"/>
    </location>
</feature>
<name>A0A7X0VAZ1_9ACTN</name>
<gene>
    <name evidence="9" type="ORF">H5V45_12325</name>
</gene>
<keyword evidence="3" id="KW-0731">Sigma factor</keyword>